<evidence type="ECO:0000256" key="1">
    <source>
        <dbReference type="ARBA" id="ARBA00004651"/>
    </source>
</evidence>
<evidence type="ECO:0000313" key="11">
    <source>
        <dbReference type="Proteomes" id="UP001501509"/>
    </source>
</evidence>
<feature type="region of interest" description="Disordered" evidence="7">
    <location>
        <begin position="76"/>
        <end position="96"/>
    </location>
</feature>
<feature type="transmembrane region" description="Helical" evidence="8">
    <location>
        <begin position="382"/>
        <end position="404"/>
    </location>
</feature>
<dbReference type="InterPro" id="IPR050250">
    <property type="entry name" value="Macrolide_Exporter_MacB"/>
</dbReference>
<reference evidence="10 11" key="1">
    <citation type="journal article" date="2019" name="Int. J. Syst. Evol. Microbiol.">
        <title>The Global Catalogue of Microorganisms (GCM) 10K type strain sequencing project: providing services to taxonomists for standard genome sequencing and annotation.</title>
        <authorList>
            <consortium name="The Broad Institute Genomics Platform"/>
            <consortium name="The Broad Institute Genome Sequencing Center for Infectious Disease"/>
            <person name="Wu L."/>
            <person name="Ma J."/>
        </authorList>
    </citation>
    <scope>NUCLEOTIDE SEQUENCE [LARGE SCALE GENOMIC DNA]</scope>
    <source>
        <strain evidence="10 11">JCM 6833</strain>
    </source>
</reference>
<feature type="transmembrane region" description="Helical" evidence="8">
    <location>
        <begin position="26"/>
        <end position="47"/>
    </location>
</feature>
<protein>
    <recommendedName>
        <fullName evidence="9">ABC3 transporter permease C-terminal domain-containing protein</fullName>
    </recommendedName>
</protein>
<evidence type="ECO:0000313" key="10">
    <source>
        <dbReference type="EMBL" id="GAA2573530.1"/>
    </source>
</evidence>
<proteinExistence type="inferred from homology"/>
<name>A0ABN3P833_9ACTN</name>
<keyword evidence="11" id="KW-1185">Reference proteome</keyword>
<evidence type="ECO:0000256" key="4">
    <source>
        <dbReference type="ARBA" id="ARBA00022989"/>
    </source>
</evidence>
<feature type="transmembrane region" description="Helical" evidence="8">
    <location>
        <begin position="459"/>
        <end position="484"/>
    </location>
</feature>
<organism evidence="10 11">
    <name type="scientific">Actinomadura fulvescens</name>
    <dbReference type="NCBI Taxonomy" id="46160"/>
    <lineage>
        <taxon>Bacteria</taxon>
        <taxon>Bacillati</taxon>
        <taxon>Actinomycetota</taxon>
        <taxon>Actinomycetes</taxon>
        <taxon>Streptosporangiales</taxon>
        <taxon>Thermomonosporaceae</taxon>
        <taxon>Actinomadura</taxon>
    </lineage>
</organism>
<dbReference type="InterPro" id="IPR003838">
    <property type="entry name" value="ABC3_permease_C"/>
</dbReference>
<gene>
    <name evidence="10" type="ORF">GCM10010411_01510</name>
</gene>
<dbReference type="RefSeq" id="WP_344536664.1">
    <property type="nucleotide sequence ID" value="NZ_BAAATD010000001.1"/>
</dbReference>
<evidence type="ECO:0000256" key="5">
    <source>
        <dbReference type="ARBA" id="ARBA00023136"/>
    </source>
</evidence>
<keyword evidence="2" id="KW-1003">Cell membrane</keyword>
<feature type="transmembrane region" description="Helical" evidence="8">
    <location>
        <begin position="803"/>
        <end position="826"/>
    </location>
</feature>
<evidence type="ECO:0000259" key="9">
    <source>
        <dbReference type="Pfam" id="PF02687"/>
    </source>
</evidence>
<evidence type="ECO:0000256" key="7">
    <source>
        <dbReference type="SAM" id="MobiDB-lite"/>
    </source>
</evidence>
<dbReference type="Proteomes" id="UP001501509">
    <property type="component" value="Unassembled WGS sequence"/>
</dbReference>
<evidence type="ECO:0000256" key="2">
    <source>
        <dbReference type="ARBA" id="ARBA00022475"/>
    </source>
</evidence>
<feature type="domain" description="ABC3 transporter permease C-terminal" evidence="9">
    <location>
        <begin position="294"/>
        <end position="413"/>
    </location>
</feature>
<feature type="transmembrane region" description="Helical" evidence="8">
    <location>
        <begin position="867"/>
        <end position="886"/>
    </location>
</feature>
<dbReference type="EMBL" id="BAAATD010000001">
    <property type="protein sequence ID" value="GAA2573530.1"/>
    <property type="molecule type" value="Genomic_DNA"/>
</dbReference>
<feature type="transmembrane region" description="Helical" evidence="8">
    <location>
        <begin position="335"/>
        <end position="362"/>
    </location>
</feature>
<dbReference type="PANTHER" id="PTHR30572">
    <property type="entry name" value="MEMBRANE COMPONENT OF TRANSPORTER-RELATED"/>
    <property type="match status" value="1"/>
</dbReference>
<evidence type="ECO:0000256" key="6">
    <source>
        <dbReference type="ARBA" id="ARBA00038076"/>
    </source>
</evidence>
<evidence type="ECO:0000256" key="3">
    <source>
        <dbReference type="ARBA" id="ARBA00022692"/>
    </source>
</evidence>
<feature type="domain" description="ABC3 transporter permease C-terminal" evidence="9">
    <location>
        <begin position="766"/>
        <end position="887"/>
    </location>
</feature>
<accession>A0ABN3P833</accession>
<feature type="transmembrane region" description="Helical" evidence="8">
    <location>
        <begin position="431"/>
        <end position="453"/>
    </location>
</feature>
<feature type="transmembrane region" description="Helical" evidence="8">
    <location>
        <begin position="757"/>
        <end position="782"/>
    </location>
</feature>
<feature type="transmembrane region" description="Helical" evidence="8">
    <location>
        <begin position="289"/>
        <end position="315"/>
    </location>
</feature>
<dbReference type="PANTHER" id="PTHR30572:SF4">
    <property type="entry name" value="ABC TRANSPORTER PERMEASE YTRF"/>
    <property type="match status" value="1"/>
</dbReference>
<keyword evidence="3 8" id="KW-0812">Transmembrane</keyword>
<evidence type="ECO:0000256" key="8">
    <source>
        <dbReference type="SAM" id="Phobius"/>
    </source>
</evidence>
<keyword evidence="4 8" id="KW-1133">Transmembrane helix</keyword>
<keyword evidence="5 8" id="KW-0472">Membrane</keyword>
<comment type="caution">
    <text evidence="10">The sequence shown here is derived from an EMBL/GenBank/DDBJ whole genome shotgun (WGS) entry which is preliminary data.</text>
</comment>
<comment type="similarity">
    <text evidence="6">Belongs to the ABC-4 integral membrane protein family.</text>
</comment>
<sequence>MSGRGAGYGVALRIARRDALRSKGRTILVLCMIGLPVMAIVALSVLFKTGEWSARESLPYDLGRADARFTGVARSPVTQNPADTTFGGAGMDEAPKPWSTEEMTRQVRAKYGPDAKVLPYVVGKAAGIRTERGLLQVEVTEVDLRDPLTAGLAMLRKGRLPATADEVALPSKFQERGFRLGSTAVVEATGANKRVVGFVADPLTAERPLAVALPGAFPEQTGGRHPGASATNSQWLVGTGGKPVTWADVQAFNKLGITVLSRAVVNDPPSADQIPTSSRSETAVDNATVAIAAMIVAMVVLEVVLLAGPAFAVGVRRQRRQLALVAASGGDARHLRTVVLAGGIVIGGAAALIGAVAGIGLAAAAGPVYEAYSDTTLGPFEIPWVLITVPMVLGAVSGLAAAYVPARQAARMDVVAALGGRRDQARSRRGWPIAGGALIAGGIVLCLVGVRLWREFGAAIGAVAIIIGCVMIGPWVVGVAGRTASRLPLPMRLAVRDGARNRGRAAPAVAAIMAAVAGITALAIGGASDFAQNRDEYRARLPMGTTIIQANAYEGDQNALAERMRQAVAREMPGVPAIPLRSLPGQDRICMGQGPGKCPFATFGKGYRGPEPITIDHLVGGPREARFLLGRDDPAVTAALTAGKIVLFHVKPPAGGTVPVAVKEYAEDREKVIRSFGRLPAIAVPDATGVRTLVPPAVATRIGLPMENVALGIDRADHRVTEDEESRVQERLDGITADLNSASIYVERGFTESFSQILLFLGLAGTLMVLGGSLIATGLSAADSRPDLATLAAVGARPRTRRLLMMGQAGFIAILGCWLGILAGLAPGIAVARPLTAPTQGGASADFSGGSINTTDHGTIVAIPWELLGAIGIVVPLIAMLAAGLFTRSRLPMVRRTAA</sequence>
<dbReference type="Pfam" id="PF02687">
    <property type="entry name" value="FtsX"/>
    <property type="match status" value="2"/>
</dbReference>
<comment type="subcellular location">
    <subcellularLocation>
        <location evidence="1">Cell membrane</location>
        <topology evidence="1">Multi-pass membrane protein</topology>
    </subcellularLocation>
</comment>
<feature type="transmembrane region" description="Helical" evidence="8">
    <location>
        <begin position="505"/>
        <end position="527"/>
    </location>
</feature>